<name>A0A445C0C2_ARAHY</name>
<comment type="caution">
    <text evidence="1">The sequence shown here is derived from an EMBL/GenBank/DDBJ whole genome shotgun (WGS) entry which is preliminary data.</text>
</comment>
<dbReference type="EMBL" id="SDMP01000008">
    <property type="protein sequence ID" value="RYR44417.1"/>
    <property type="molecule type" value="Genomic_DNA"/>
</dbReference>
<organism evidence="1 2">
    <name type="scientific">Arachis hypogaea</name>
    <name type="common">Peanut</name>
    <dbReference type="NCBI Taxonomy" id="3818"/>
    <lineage>
        <taxon>Eukaryota</taxon>
        <taxon>Viridiplantae</taxon>
        <taxon>Streptophyta</taxon>
        <taxon>Embryophyta</taxon>
        <taxon>Tracheophyta</taxon>
        <taxon>Spermatophyta</taxon>
        <taxon>Magnoliopsida</taxon>
        <taxon>eudicotyledons</taxon>
        <taxon>Gunneridae</taxon>
        <taxon>Pentapetalae</taxon>
        <taxon>rosids</taxon>
        <taxon>fabids</taxon>
        <taxon>Fabales</taxon>
        <taxon>Fabaceae</taxon>
        <taxon>Papilionoideae</taxon>
        <taxon>50 kb inversion clade</taxon>
        <taxon>dalbergioids sensu lato</taxon>
        <taxon>Dalbergieae</taxon>
        <taxon>Pterocarpus clade</taxon>
        <taxon>Arachis</taxon>
    </lineage>
</organism>
<reference evidence="1 2" key="1">
    <citation type="submission" date="2019-01" db="EMBL/GenBank/DDBJ databases">
        <title>Sequencing of cultivated peanut Arachis hypogaea provides insights into genome evolution and oil improvement.</title>
        <authorList>
            <person name="Chen X."/>
        </authorList>
    </citation>
    <scope>NUCLEOTIDE SEQUENCE [LARGE SCALE GENOMIC DNA]</scope>
    <source>
        <strain evidence="2">cv. Fuhuasheng</strain>
        <tissue evidence="1">Leaves</tissue>
    </source>
</reference>
<dbReference type="AlphaFoldDB" id="A0A445C0C2"/>
<evidence type="ECO:0000313" key="1">
    <source>
        <dbReference type="EMBL" id="RYR44417.1"/>
    </source>
</evidence>
<dbReference type="STRING" id="3818.A0A445C0C2"/>
<protein>
    <submittedName>
        <fullName evidence="1">Uncharacterized protein</fullName>
    </submittedName>
</protein>
<dbReference type="PANTHER" id="PTHR37237">
    <property type="entry name" value="OS02G0567000 PROTEIN"/>
    <property type="match status" value="1"/>
</dbReference>
<keyword evidence="2" id="KW-1185">Reference proteome</keyword>
<gene>
    <name evidence="1" type="ORF">Ahy_A08g040747</name>
</gene>
<evidence type="ECO:0000313" key="2">
    <source>
        <dbReference type="Proteomes" id="UP000289738"/>
    </source>
</evidence>
<accession>A0A445C0C2</accession>
<dbReference type="Proteomes" id="UP000289738">
    <property type="component" value="Chromosome A08"/>
</dbReference>
<dbReference type="PANTHER" id="PTHR37237:SF1">
    <property type="entry name" value="OS02G0567000 PROTEIN"/>
    <property type="match status" value="1"/>
</dbReference>
<proteinExistence type="predicted"/>
<sequence>MRGIGGPLLCIGDLLSDVGEEGDAAVVVSPVAEYRRHEKPPASTCLLDLEGDSHVPDLTKLFQENYDHLVSALAGTDHSWTSLTLKLCTALETANQLVQSTSTNVTSLSEKIGELQKIVKRADSAIAAAREVHAVMDNNNGIMGGSSNSENTGFSTTKSALELAYSPVYTSCFKCSDSAKLKGIYEFNGNNNIPVYTLDQFLLISWSQRYNGACVRRLTNL</sequence>